<keyword evidence="1" id="KW-0812">Transmembrane</keyword>
<evidence type="ECO:0000313" key="3">
    <source>
        <dbReference type="Proteomes" id="UP000014139"/>
    </source>
</evidence>
<accession>R1G7I8</accession>
<sequence>MRTTAARTPRSALLTAVLAAVVTVGAIGAVFLLRPRPEVAPGAAE</sequence>
<feature type="transmembrane region" description="Helical" evidence="1">
    <location>
        <begin position="12"/>
        <end position="33"/>
    </location>
</feature>
<evidence type="ECO:0000313" key="2">
    <source>
        <dbReference type="EMBL" id="EOD67383.1"/>
    </source>
</evidence>
<keyword evidence="1" id="KW-0472">Membrane</keyword>
<name>R1G7I8_9PSEU</name>
<feature type="non-terminal residue" evidence="2">
    <location>
        <position position="45"/>
    </location>
</feature>
<keyword evidence="3" id="KW-1185">Reference proteome</keyword>
<protein>
    <submittedName>
        <fullName evidence="2">Uncharacterized protein</fullName>
    </submittedName>
</protein>
<reference evidence="2 3" key="1">
    <citation type="submission" date="2013-02" db="EMBL/GenBank/DDBJ databases">
        <title>Draft genome sequence of Amycolatopsis vancoresmycina strain DSM 44592T.</title>
        <authorList>
            <person name="Kumar S."/>
            <person name="Kaur N."/>
            <person name="Kaur C."/>
            <person name="Raghava G.P.S."/>
            <person name="Mayilraj S."/>
        </authorList>
    </citation>
    <scope>NUCLEOTIDE SEQUENCE [LARGE SCALE GENOMIC DNA]</scope>
    <source>
        <strain evidence="2 3">DSM 44592</strain>
    </source>
</reference>
<dbReference type="AlphaFoldDB" id="R1G7I8"/>
<evidence type="ECO:0000256" key="1">
    <source>
        <dbReference type="SAM" id="Phobius"/>
    </source>
</evidence>
<gene>
    <name evidence="2" type="ORF">H480_16685</name>
</gene>
<comment type="caution">
    <text evidence="2">The sequence shown here is derived from an EMBL/GenBank/DDBJ whole genome shotgun (WGS) entry which is preliminary data.</text>
</comment>
<dbReference type="Proteomes" id="UP000014139">
    <property type="component" value="Unassembled WGS sequence"/>
</dbReference>
<proteinExistence type="predicted"/>
<keyword evidence="1" id="KW-1133">Transmembrane helix</keyword>
<organism evidence="2 3">
    <name type="scientific">Amycolatopsis vancoresmycina DSM 44592</name>
    <dbReference type="NCBI Taxonomy" id="1292037"/>
    <lineage>
        <taxon>Bacteria</taxon>
        <taxon>Bacillati</taxon>
        <taxon>Actinomycetota</taxon>
        <taxon>Actinomycetes</taxon>
        <taxon>Pseudonocardiales</taxon>
        <taxon>Pseudonocardiaceae</taxon>
        <taxon>Amycolatopsis</taxon>
    </lineage>
</organism>
<dbReference type="EMBL" id="AOUO01000216">
    <property type="protein sequence ID" value="EOD67383.1"/>
    <property type="molecule type" value="Genomic_DNA"/>
</dbReference>